<keyword evidence="1" id="KW-0732">Signal</keyword>
<dbReference type="SUPFAM" id="SSF53474">
    <property type="entry name" value="alpha/beta-Hydrolases"/>
    <property type="match status" value="1"/>
</dbReference>
<dbReference type="Proteomes" id="UP000014568">
    <property type="component" value="Unassembled WGS sequence"/>
</dbReference>
<dbReference type="PATRIC" id="fig|421052.3.peg.2505"/>
<accession>S3NY18</accession>
<keyword evidence="3" id="KW-1185">Reference proteome</keyword>
<dbReference type="eggNOG" id="COG1506">
    <property type="taxonomic scope" value="Bacteria"/>
</dbReference>
<dbReference type="HOGENOM" id="CLU_029538_3_1_6"/>
<dbReference type="InterPro" id="IPR029058">
    <property type="entry name" value="AB_hydrolase_fold"/>
</dbReference>
<evidence type="ECO:0000313" key="3">
    <source>
        <dbReference type="Proteomes" id="UP000014568"/>
    </source>
</evidence>
<feature type="chain" id="PRO_5004512334" evidence="1">
    <location>
        <begin position="25"/>
        <end position="410"/>
    </location>
</feature>
<protein>
    <submittedName>
        <fullName evidence="2">Uncharacterized protein</fullName>
    </submittedName>
</protein>
<evidence type="ECO:0000256" key="1">
    <source>
        <dbReference type="SAM" id="SignalP"/>
    </source>
</evidence>
<evidence type="ECO:0000313" key="2">
    <source>
        <dbReference type="EMBL" id="EPF71531.1"/>
    </source>
</evidence>
<dbReference type="Gene3D" id="3.40.50.1820">
    <property type="entry name" value="alpha/beta hydrolase"/>
    <property type="match status" value="2"/>
</dbReference>
<feature type="signal peptide" evidence="1">
    <location>
        <begin position="1"/>
        <end position="24"/>
    </location>
</feature>
<dbReference type="EMBL" id="ATGI01000032">
    <property type="protein sequence ID" value="EPF71531.1"/>
    <property type="molecule type" value="Genomic_DNA"/>
</dbReference>
<sequence length="410" mass="44449">MPMNSILKKTLIAVSCSAALFLSACNSDDKDDYNPIVYQNYVSEKTYNKDSIDGALPVSVMTYKMPNVQGKQANATAMVMFPKIAKPKDGWRIVVWEHGTVGVGDSCAPSNNAYNPRFKKMAESLLAQGFVVVAPDYEGLGTSGIHPYLNLGSEANSAIYAVKAVKERYGKDIQGSWMSVGQSQGGHGSLGTAEYANDDSSYKGAVAGAPASSLGFIITEVAPVAINDLVQAGRVEQATDVYAELLAYAAYTTVGIKAYDPYFNYKALFKERSQRIAEYAEGTTGENGLCLADLEAKFKEDIQQFLIANKDKSVMDYPALIETFDQDPVVKKFLEDNQPATKKINTPVMIIQGTADMAVPYPVTDGLQQRLAALGTKVTFLPVKNASHTQAIVEKNPELVAFIKQHMPAK</sequence>
<dbReference type="InterPro" id="IPR005152">
    <property type="entry name" value="Lipase_secreted"/>
</dbReference>
<dbReference type="PANTHER" id="PTHR34853">
    <property type="match status" value="1"/>
</dbReference>
<dbReference type="GO" id="GO:0016042">
    <property type="term" value="P:lipid catabolic process"/>
    <property type="evidence" value="ECO:0007669"/>
    <property type="project" value="InterPro"/>
</dbReference>
<dbReference type="GO" id="GO:0004806">
    <property type="term" value="F:triacylglycerol lipase activity"/>
    <property type="evidence" value="ECO:0007669"/>
    <property type="project" value="InterPro"/>
</dbReference>
<gene>
    <name evidence="2" type="ORF">F945_02563</name>
</gene>
<organism evidence="2 3">
    <name type="scientific">Acinetobacter rudis CIP 110305</name>
    <dbReference type="NCBI Taxonomy" id="421052"/>
    <lineage>
        <taxon>Bacteria</taxon>
        <taxon>Pseudomonadati</taxon>
        <taxon>Pseudomonadota</taxon>
        <taxon>Gammaproteobacteria</taxon>
        <taxon>Moraxellales</taxon>
        <taxon>Moraxellaceae</taxon>
        <taxon>Acinetobacter</taxon>
    </lineage>
</organism>
<dbReference type="PANTHER" id="PTHR34853:SF1">
    <property type="entry name" value="LIPASE 5"/>
    <property type="match status" value="1"/>
</dbReference>
<name>S3NY18_9GAMM</name>
<dbReference type="AlphaFoldDB" id="S3NY18"/>
<reference evidence="2 3" key="1">
    <citation type="submission" date="2013-06" db="EMBL/GenBank/DDBJ databases">
        <title>The Genome Sequence of Acinetobacter rudis CIP 110305.</title>
        <authorList>
            <consortium name="The Broad Institute Genome Sequencing Platform"/>
            <consortium name="The Broad Institute Genome Sequencing Center for Infectious Disease"/>
            <person name="Cerqueira G."/>
            <person name="Feldgarden M."/>
            <person name="Courvalin P."/>
            <person name="Perichon B."/>
            <person name="Grillot-Courvalin C."/>
            <person name="Clermont D."/>
            <person name="Rocha E."/>
            <person name="Yoon E.-J."/>
            <person name="Nemec A."/>
            <person name="Young S.K."/>
            <person name="Zeng Q."/>
            <person name="Gargeya S."/>
            <person name="Fitzgerald M."/>
            <person name="Abouelleil A."/>
            <person name="Alvarado L."/>
            <person name="Berlin A.M."/>
            <person name="Chapman S.B."/>
            <person name="Dewar J."/>
            <person name="Goldberg J."/>
            <person name="Griggs A."/>
            <person name="Gujja S."/>
            <person name="Hansen M."/>
            <person name="Howarth C."/>
            <person name="Imamovic A."/>
            <person name="Larimer J."/>
            <person name="McCowan C."/>
            <person name="Murphy C."/>
            <person name="Pearson M."/>
            <person name="Priest M."/>
            <person name="Roberts A."/>
            <person name="Saif S."/>
            <person name="Shea T."/>
            <person name="Sykes S."/>
            <person name="Wortman J."/>
            <person name="Nusbaum C."/>
            <person name="Birren B."/>
        </authorList>
    </citation>
    <scope>NUCLEOTIDE SEQUENCE [LARGE SCALE GENOMIC DNA]</scope>
    <source>
        <strain evidence="2 3">CIP 110305</strain>
    </source>
</reference>
<dbReference type="PIRSF" id="PIRSF029171">
    <property type="entry name" value="Esterase_LipA"/>
    <property type="match status" value="1"/>
</dbReference>
<proteinExistence type="predicted"/>
<dbReference type="Pfam" id="PF03583">
    <property type="entry name" value="LIP"/>
    <property type="match status" value="1"/>
</dbReference>
<comment type="caution">
    <text evidence="2">The sequence shown here is derived from an EMBL/GenBank/DDBJ whole genome shotgun (WGS) entry which is preliminary data.</text>
</comment>